<evidence type="ECO:0000256" key="3">
    <source>
        <dbReference type="ARBA" id="ARBA00022475"/>
    </source>
</evidence>
<dbReference type="RefSeq" id="WP_060847043.1">
    <property type="nucleotide sequence ID" value="NZ_AP014704.1"/>
</dbReference>
<dbReference type="PROSITE" id="PS50928">
    <property type="entry name" value="ABC_TM1"/>
    <property type="match status" value="1"/>
</dbReference>
<dbReference type="InterPro" id="IPR000515">
    <property type="entry name" value="MetI-like"/>
</dbReference>
<keyword evidence="2 7" id="KW-0813">Transport</keyword>
<evidence type="ECO:0000256" key="6">
    <source>
        <dbReference type="ARBA" id="ARBA00023136"/>
    </source>
</evidence>
<reference evidence="9 10" key="1">
    <citation type="journal article" date="2015" name="Genome Announc.">
        <title>Complete Genome Sequence of Methylobacterium aquaticum Strain 22A, Isolated from Racomitrium japonicum Moss.</title>
        <authorList>
            <person name="Tani A."/>
            <person name="Ogura Y."/>
            <person name="Hayashi T."/>
            <person name="Kimbara K."/>
        </authorList>
    </citation>
    <scope>NUCLEOTIDE SEQUENCE [LARGE SCALE GENOMIC DNA]</scope>
    <source>
        <strain evidence="9 10">MA-22A</strain>
    </source>
</reference>
<feature type="transmembrane region" description="Helical" evidence="7">
    <location>
        <begin position="181"/>
        <end position="201"/>
    </location>
</feature>
<evidence type="ECO:0000313" key="10">
    <source>
        <dbReference type="Proteomes" id="UP000061432"/>
    </source>
</evidence>
<keyword evidence="4 7" id="KW-0812">Transmembrane</keyword>
<feature type="domain" description="ABC transmembrane type-1" evidence="8">
    <location>
        <begin position="99"/>
        <end position="304"/>
    </location>
</feature>
<dbReference type="AlphaFoldDB" id="A0A0C6FFM5"/>
<dbReference type="GO" id="GO:0055085">
    <property type="term" value="P:transmembrane transport"/>
    <property type="evidence" value="ECO:0007669"/>
    <property type="project" value="InterPro"/>
</dbReference>
<dbReference type="InterPro" id="IPR035906">
    <property type="entry name" value="MetI-like_sf"/>
</dbReference>
<dbReference type="GO" id="GO:0005886">
    <property type="term" value="C:plasma membrane"/>
    <property type="evidence" value="ECO:0007669"/>
    <property type="project" value="UniProtKB-SubCell"/>
</dbReference>
<dbReference type="Proteomes" id="UP000061432">
    <property type="component" value="Chromosome"/>
</dbReference>
<dbReference type="STRING" id="270351.Maq22A_c12665"/>
<evidence type="ECO:0000259" key="8">
    <source>
        <dbReference type="PROSITE" id="PS50928"/>
    </source>
</evidence>
<organism evidence="9 10">
    <name type="scientific">Methylobacterium aquaticum</name>
    <dbReference type="NCBI Taxonomy" id="270351"/>
    <lineage>
        <taxon>Bacteria</taxon>
        <taxon>Pseudomonadati</taxon>
        <taxon>Pseudomonadota</taxon>
        <taxon>Alphaproteobacteria</taxon>
        <taxon>Hyphomicrobiales</taxon>
        <taxon>Methylobacteriaceae</taxon>
        <taxon>Methylobacterium</taxon>
    </lineage>
</organism>
<keyword evidence="6 7" id="KW-0472">Membrane</keyword>
<dbReference type="Gene3D" id="1.10.3720.10">
    <property type="entry name" value="MetI-like"/>
    <property type="match status" value="1"/>
</dbReference>
<dbReference type="PANTHER" id="PTHR43163:SF3">
    <property type="entry name" value="PEPTIDE ABC TRANSPORTER PERMEASE PROTEIN"/>
    <property type="match status" value="1"/>
</dbReference>
<protein>
    <submittedName>
        <fullName evidence="9">ABC transporter permease</fullName>
    </submittedName>
</protein>
<sequence length="318" mass="33312">MSRRMLTMIAGRVLVAAATLLFVSVVVFGATQLLPGDVAQAILGQSATPEAVAGLRQALGLDAPALQRFATWLGGLLTGNAGTSLVSRQPVGDLIWARLSSSLILAGIVTAISVPVALTLGITAAVWRGSAYDRAVGILTIAAVSVPEFLVATLAVLVFAVHLHWLPALSFVPRSATPLEFLRAVAMPVMSLSFVVITQMVRMTRAAVIEAMKAPYVEMAALKGASPARVVLRHVLPNTVGAIANAVALSLSYLLGGVIIVETIFNYPGIAKLMVDSVSMRDMPVVQACAIVFCAVYLLLVTTADIVAILSNPRLRHA</sequence>
<comment type="similarity">
    <text evidence="7">Belongs to the binding-protein-dependent transport system permease family.</text>
</comment>
<comment type="subcellular location">
    <subcellularLocation>
        <location evidence="1 7">Cell membrane</location>
        <topology evidence="1 7">Multi-pass membrane protein</topology>
    </subcellularLocation>
</comment>
<proteinExistence type="inferred from homology"/>
<reference evidence="10" key="2">
    <citation type="submission" date="2015-01" db="EMBL/GenBank/DDBJ databases">
        <title>Complete genome sequence of Methylobacterium aquaticum strain 22A.</title>
        <authorList>
            <person name="Tani A."/>
            <person name="Ogura Y."/>
            <person name="Hayashi T."/>
        </authorList>
    </citation>
    <scope>NUCLEOTIDE SEQUENCE [LARGE SCALE GENOMIC DNA]</scope>
    <source>
        <strain evidence="10">MA-22A</strain>
    </source>
</reference>
<dbReference type="PANTHER" id="PTHR43163">
    <property type="entry name" value="DIPEPTIDE TRANSPORT SYSTEM PERMEASE PROTEIN DPPB-RELATED"/>
    <property type="match status" value="1"/>
</dbReference>
<evidence type="ECO:0000256" key="2">
    <source>
        <dbReference type="ARBA" id="ARBA00022448"/>
    </source>
</evidence>
<dbReference type="Pfam" id="PF19300">
    <property type="entry name" value="BPD_transp_1_N"/>
    <property type="match status" value="1"/>
</dbReference>
<dbReference type="InterPro" id="IPR045621">
    <property type="entry name" value="BPD_transp_1_N"/>
</dbReference>
<dbReference type="CDD" id="cd06261">
    <property type="entry name" value="TM_PBP2"/>
    <property type="match status" value="1"/>
</dbReference>
<dbReference type="SUPFAM" id="SSF161098">
    <property type="entry name" value="MetI-like"/>
    <property type="match status" value="1"/>
</dbReference>
<evidence type="ECO:0000256" key="7">
    <source>
        <dbReference type="RuleBase" id="RU363032"/>
    </source>
</evidence>
<dbReference type="EMBL" id="AP014704">
    <property type="protein sequence ID" value="BAQ45772.1"/>
    <property type="molecule type" value="Genomic_DNA"/>
</dbReference>
<dbReference type="OrthoDB" id="9805855at2"/>
<evidence type="ECO:0000256" key="4">
    <source>
        <dbReference type="ARBA" id="ARBA00022692"/>
    </source>
</evidence>
<evidence type="ECO:0000256" key="1">
    <source>
        <dbReference type="ARBA" id="ARBA00004651"/>
    </source>
</evidence>
<dbReference type="KEGG" id="maqu:Maq22A_c12665"/>
<feature type="transmembrane region" description="Helical" evidence="7">
    <location>
        <begin position="139"/>
        <end position="161"/>
    </location>
</feature>
<feature type="transmembrane region" description="Helical" evidence="7">
    <location>
        <begin position="103"/>
        <end position="127"/>
    </location>
</feature>
<dbReference type="PATRIC" id="fig|270351.10.peg.2449"/>
<gene>
    <name evidence="9" type="primary">dppB</name>
    <name evidence="9" type="ORF">Maq22A_c12665</name>
</gene>
<evidence type="ECO:0000256" key="5">
    <source>
        <dbReference type="ARBA" id="ARBA00022989"/>
    </source>
</evidence>
<feature type="transmembrane region" description="Helical" evidence="7">
    <location>
        <begin position="285"/>
        <end position="310"/>
    </location>
</feature>
<name>A0A0C6FFM5_9HYPH</name>
<feature type="transmembrane region" description="Helical" evidence="7">
    <location>
        <begin position="242"/>
        <end position="265"/>
    </location>
</feature>
<evidence type="ECO:0000313" key="9">
    <source>
        <dbReference type="EMBL" id="BAQ45772.1"/>
    </source>
</evidence>
<accession>A0A0C6FFM5</accession>
<dbReference type="Pfam" id="PF00528">
    <property type="entry name" value="BPD_transp_1"/>
    <property type="match status" value="1"/>
</dbReference>
<keyword evidence="5 7" id="KW-1133">Transmembrane helix</keyword>
<keyword evidence="3" id="KW-1003">Cell membrane</keyword>